<dbReference type="KEGG" id="rhs:A3Q41_02950"/>
<proteinExistence type="predicted"/>
<dbReference type="RefSeq" id="WP_048319686.1">
    <property type="nucleotide sequence ID" value="NZ_CP015220.1"/>
</dbReference>
<evidence type="ECO:0000256" key="5">
    <source>
        <dbReference type="SAM" id="Phobius"/>
    </source>
</evidence>
<protein>
    <recommendedName>
        <fullName evidence="8">DoxX family protein</fullName>
    </recommendedName>
</protein>
<keyword evidence="3 5" id="KW-1133">Transmembrane helix</keyword>
<organism evidence="6 7">
    <name type="scientific">Rhodococcoides fascians</name>
    <name type="common">Rhodococcus fascians</name>
    <dbReference type="NCBI Taxonomy" id="1828"/>
    <lineage>
        <taxon>Bacteria</taxon>
        <taxon>Bacillati</taxon>
        <taxon>Actinomycetota</taxon>
        <taxon>Actinomycetes</taxon>
        <taxon>Mycobacteriales</taxon>
        <taxon>Nocardiaceae</taxon>
        <taxon>Rhodococcoides</taxon>
    </lineage>
</organism>
<feature type="transmembrane region" description="Helical" evidence="5">
    <location>
        <begin position="17"/>
        <end position="38"/>
    </location>
</feature>
<dbReference type="Proteomes" id="UP000076038">
    <property type="component" value="Chromosome"/>
</dbReference>
<gene>
    <name evidence="6" type="ORF">A3Q41_02950</name>
</gene>
<dbReference type="InterPro" id="IPR032808">
    <property type="entry name" value="DoxX"/>
</dbReference>
<name>A0A143QMS5_RHOFA</name>
<evidence type="ECO:0008006" key="8">
    <source>
        <dbReference type="Google" id="ProtNLM"/>
    </source>
</evidence>
<keyword evidence="2 5" id="KW-0812">Transmembrane</keyword>
<reference evidence="7" key="2">
    <citation type="submission" date="2016-04" db="EMBL/GenBank/DDBJ databases">
        <title>Complete Genome and Plasmid Sequences for Rhodococcus fascians D188 and Draft Sequences for Rhodococcus spp. Isolates PBTS 1 and PBTS 2.</title>
        <authorList>
            <person name="Stamer R."/>
            <person name="Vereecke D."/>
            <person name="Zhang Y."/>
            <person name="Schilkey F."/>
            <person name="Devitt N."/>
            <person name="Randall J."/>
        </authorList>
    </citation>
    <scope>NUCLEOTIDE SEQUENCE [LARGE SCALE GENOMIC DNA]</scope>
    <source>
        <strain evidence="7">PBTS2</strain>
    </source>
</reference>
<feature type="transmembrane region" description="Helical" evidence="5">
    <location>
        <begin position="59"/>
        <end position="82"/>
    </location>
</feature>
<dbReference type="EMBL" id="CP015220">
    <property type="protein sequence ID" value="AMY24241.1"/>
    <property type="molecule type" value="Genomic_DNA"/>
</dbReference>
<feature type="transmembrane region" description="Helical" evidence="5">
    <location>
        <begin position="102"/>
        <end position="122"/>
    </location>
</feature>
<reference evidence="6 7" key="1">
    <citation type="journal article" date="2016" name="Genome Announc.">
        <title>Complete Genome and Plasmid Sequences for Rhodococcus fascians D188 and Draft Sequences for Rhodococcus Isolates PBTS 1 and PBTS 2.</title>
        <authorList>
            <person name="Stamler R.A."/>
            <person name="Vereecke D."/>
            <person name="Zhang Y."/>
            <person name="Schilkey F."/>
            <person name="Devitt N."/>
            <person name="Randall J.J."/>
        </authorList>
    </citation>
    <scope>NUCLEOTIDE SEQUENCE [LARGE SCALE GENOMIC DNA]</scope>
    <source>
        <strain evidence="6 7">PBTS2</strain>
    </source>
</reference>
<evidence type="ECO:0000256" key="3">
    <source>
        <dbReference type="ARBA" id="ARBA00022989"/>
    </source>
</evidence>
<dbReference type="OrthoDB" id="9811373at2"/>
<evidence type="ECO:0000256" key="4">
    <source>
        <dbReference type="ARBA" id="ARBA00023136"/>
    </source>
</evidence>
<evidence type="ECO:0000313" key="6">
    <source>
        <dbReference type="EMBL" id="AMY24241.1"/>
    </source>
</evidence>
<keyword evidence="4 5" id="KW-0472">Membrane</keyword>
<evidence type="ECO:0000313" key="7">
    <source>
        <dbReference type="Proteomes" id="UP000076038"/>
    </source>
</evidence>
<dbReference type="Pfam" id="PF13564">
    <property type="entry name" value="DoxX_2"/>
    <property type="match status" value="1"/>
</dbReference>
<evidence type="ECO:0000256" key="2">
    <source>
        <dbReference type="ARBA" id="ARBA00022692"/>
    </source>
</evidence>
<accession>A0A143QMS5</accession>
<sequence>MTTTTTPATTSRTAARVGWVLTGLLALFLIFDIVGKLLNVQQVKDATVELGLRDEMTPVIGVVLLVCLVLYMVPRTAFLGAVLLTGYLGGAVLTNWRVDKPLFSTVLFAVYVGILAWGALYLRDPKVRQVMPIVR</sequence>
<dbReference type="AlphaFoldDB" id="A0A143QMS5"/>
<evidence type="ECO:0000256" key="1">
    <source>
        <dbReference type="ARBA" id="ARBA00004141"/>
    </source>
</evidence>
<dbReference type="GO" id="GO:0016020">
    <property type="term" value="C:membrane"/>
    <property type="evidence" value="ECO:0007669"/>
    <property type="project" value="UniProtKB-SubCell"/>
</dbReference>
<keyword evidence="7" id="KW-1185">Reference proteome</keyword>
<comment type="subcellular location">
    <subcellularLocation>
        <location evidence="1">Membrane</location>
        <topology evidence="1">Multi-pass membrane protein</topology>
    </subcellularLocation>
</comment>
<dbReference type="PATRIC" id="fig|1653479.3.peg.2986"/>